<dbReference type="PANTHER" id="PTHR30194:SF3">
    <property type="entry name" value="CROSSOVER JUNCTION ENDODEOXYRIBONUCLEASE RUVC"/>
    <property type="match status" value="1"/>
</dbReference>
<keyword evidence="9" id="KW-0238">DNA-binding</keyword>
<dbReference type="FunFam" id="3.30.420.10:FF:000002">
    <property type="entry name" value="Crossover junction endodeoxyribonuclease RuvC"/>
    <property type="match status" value="1"/>
</dbReference>
<evidence type="ECO:0000256" key="3">
    <source>
        <dbReference type="ARBA" id="ARBA00022722"/>
    </source>
</evidence>
<evidence type="ECO:0000256" key="2">
    <source>
        <dbReference type="ARBA" id="ARBA00022490"/>
    </source>
</evidence>
<dbReference type="PANTHER" id="PTHR30194">
    <property type="entry name" value="CROSSOVER JUNCTION ENDODEOXYRIBONUCLEASE RUVC"/>
    <property type="match status" value="1"/>
</dbReference>
<dbReference type="InterPro" id="IPR012337">
    <property type="entry name" value="RNaseH-like_sf"/>
</dbReference>
<evidence type="ECO:0000256" key="9">
    <source>
        <dbReference type="ARBA" id="ARBA00023125"/>
    </source>
</evidence>
<evidence type="ECO:0000256" key="11">
    <source>
        <dbReference type="ARBA" id="ARBA00023204"/>
    </source>
</evidence>
<dbReference type="Gene3D" id="3.30.420.10">
    <property type="entry name" value="Ribonuclease H-like superfamily/Ribonuclease H"/>
    <property type="match status" value="1"/>
</dbReference>
<name>A0A383E3L6_9ZZZZ</name>
<dbReference type="EMBL" id="UINC01222408">
    <property type="protein sequence ID" value="SVE51184.1"/>
    <property type="molecule type" value="Genomic_DNA"/>
</dbReference>
<keyword evidence="6" id="KW-0227">DNA damage</keyword>
<evidence type="ECO:0000313" key="12">
    <source>
        <dbReference type="EMBL" id="SVE51184.1"/>
    </source>
</evidence>
<keyword evidence="2" id="KW-0963">Cytoplasm</keyword>
<feature type="non-terminal residue" evidence="12">
    <location>
        <position position="1"/>
    </location>
</feature>
<sequence>PSSRSAGYGLIDYSKRKVRLITCGCIRPKESEFEDRLVHIFDEMTMLIGEYAPEEGAIEDTFVGKDARMAAKLDQARGGLIIAMRKAGLPIAHYTPATVKKAVAGNGQATKEQVQYMVSQVLALTELPKPLDASDALAIALCHTQRSSLVISEGKGQRKPEVEALLSRMVRR</sequence>
<protein>
    <submittedName>
        <fullName evidence="12">Uncharacterized protein</fullName>
    </submittedName>
</protein>
<accession>A0A383E3L6</accession>
<dbReference type="GO" id="GO:0008821">
    <property type="term" value="F:crossover junction DNA endonuclease activity"/>
    <property type="evidence" value="ECO:0007669"/>
    <property type="project" value="InterPro"/>
</dbReference>
<dbReference type="PRINTS" id="PR00696">
    <property type="entry name" value="RSOLVASERUVC"/>
</dbReference>
<evidence type="ECO:0000256" key="8">
    <source>
        <dbReference type="ARBA" id="ARBA00022842"/>
    </source>
</evidence>
<dbReference type="HAMAP" id="MF_00034">
    <property type="entry name" value="RuvC"/>
    <property type="match status" value="1"/>
</dbReference>
<dbReference type="InterPro" id="IPR036397">
    <property type="entry name" value="RNaseH_sf"/>
</dbReference>
<dbReference type="SUPFAM" id="SSF53098">
    <property type="entry name" value="Ribonuclease H-like"/>
    <property type="match status" value="1"/>
</dbReference>
<keyword evidence="3" id="KW-0540">Nuclease</keyword>
<dbReference type="GO" id="GO:0046872">
    <property type="term" value="F:metal ion binding"/>
    <property type="evidence" value="ECO:0007669"/>
    <property type="project" value="UniProtKB-KW"/>
</dbReference>
<dbReference type="GO" id="GO:0006281">
    <property type="term" value="P:DNA repair"/>
    <property type="evidence" value="ECO:0007669"/>
    <property type="project" value="UniProtKB-KW"/>
</dbReference>
<evidence type="ECO:0000256" key="7">
    <source>
        <dbReference type="ARBA" id="ARBA00022801"/>
    </source>
</evidence>
<proteinExistence type="inferred from homology"/>
<dbReference type="AlphaFoldDB" id="A0A383E3L6"/>
<gene>
    <name evidence="12" type="ORF">METZ01_LOCUS504038</name>
</gene>
<dbReference type="GO" id="GO:0003677">
    <property type="term" value="F:DNA binding"/>
    <property type="evidence" value="ECO:0007669"/>
    <property type="project" value="UniProtKB-KW"/>
</dbReference>
<dbReference type="PROSITE" id="PS01321">
    <property type="entry name" value="RUVC"/>
    <property type="match status" value="1"/>
</dbReference>
<evidence type="ECO:0000256" key="5">
    <source>
        <dbReference type="ARBA" id="ARBA00022759"/>
    </source>
</evidence>
<dbReference type="Pfam" id="PF02075">
    <property type="entry name" value="RuvC"/>
    <property type="match status" value="1"/>
</dbReference>
<evidence type="ECO:0000256" key="4">
    <source>
        <dbReference type="ARBA" id="ARBA00022723"/>
    </source>
</evidence>
<dbReference type="InterPro" id="IPR002176">
    <property type="entry name" value="X-over_junc_endoDNase_RuvC"/>
</dbReference>
<keyword evidence="5" id="KW-0255">Endonuclease</keyword>
<keyword evidence="8" id="KW-0460">Magnesium</keyword>
<organism evidence="12">
    <name type="scientific">marine metagenome</name>
    <dbReference type="NCBI Taxonomy" id="408172"/>
    <lineage>
        <taxon>unclassified sequences</taxon>
        <taxon>metagenomes</taxon>
        <taxon>ecological metagenomes</taxon>
    </lineage>
</organism>
<evidence type="ECO:0000256" key="10">
    <source>
        <dbReference type="ARBA" id="ARBA00023172"/>
    </source>
</evidence>
<keyword evidence="4" id="KW-0479">Metal-binding</keyword>
<dbReference type="NCBIfam" id="TIGR00228">
    <property type="entry name" value="ruvC"/>
    <property type="match status" value="1"/>
</dbReference>
<dbReference type="InterPro" id="IPR020563">
    <property type="entry name" value="X-over_junc_endoDNase_Mg_BS"/>
</dbReference>
<comment type="similarity">
    <text evidence="1">Belongs to the RuvC family.</text>
</comment>
<keyword evidence="11" id="KW-0234">DNA repair</keyword>
<keyword evidence="7" id="KW-0378">Hydrolase</keyword>
<evidence type="ECO:0000256" key="6">
    <source>
        <dbReference type="ARBA" id="ARBA00022763"/>
    </source>
</evidence>
<dbReference type="GO" id="GO:0006310">
    <property type="term" value="P:DNA recombination"/>
    <property type="evidence" value="ECO:0007669"/>
    <property type="project" value="UniProtKB-KW"/>
</dbReference>
<dbReference type="CDD" id="cd16962">
    <property type="entry name" value="RuvC"/>
    <property type="match status" value="1"/>
</dbReference>
<evidence type="ECO:0000256" key="1">
    <source>
        <dbReference type="ARBA" id="ARBA00009518"/>
    </source>
</evidence>
<keyword evidence="10" id="KW-0233">DNA recombination</keyword>
<reference evidence="12" key="1">
    <citation type="submission" date="2018-05" db="EMBL/GenBank/DDBJ databases">
        <authorList>
            <person name="Lanie J.A."/>
            <person name="Ng W.-L."/>
            <person name="Kazmierczak K.M."/>
            <person name="Andrzejewski T.M."/>
            <person name="Davidsen T.M."/>
            <person name="Wayne K.J."/>
            <person name="Tettelin H."/>
            <person name="Glass J.I."/>
            <person name="Rusch D."/>
            <person name="Podicherti R."/>
            <person name="Tsui H.-C.T."/>
            <person name="Winkler M.E."/>
        </authorList>
    </citation>
    <scope>NUCLEOTIDE SEQUENCE</scope>
</reference>